<name>A0A829D7N3_LEPIR</name>
<proteinExistence type="predicted"/>
<comment type="caution">
    <text evidence="1">The sequence shown here is derived from an EMBL/GenBank/DDBJ whole genome shotgun (WGS) entry which is preliminary data.</text>
</comment>
<sequence>MDTTLPFSIRISEGSEYSCFPGRIYFTGFKIIDSEEIDDAIKSKNVNKETTRFK</sequence>
<reference evidence="1 2" key="1">
    <citation type="submission" date="2013-02" db="EMBL/GenBank/DDBJ databases">
        <authorList>
            <person name="Harkins D.M."/>
            <person name="Durkin A.S."/>
            <person name="Brinkac L.M."/>
            <person name="Haft D.H."/>
            <person name="Selengut J.D."/>
            <person name="Sanka R."/>
            <person name="DePew J."/>
            <person name="Purushe J."/>
            <person name="Whelen A.C."/>
            <person name="Vinetz J.M."/>
            <person name="Sutton G.G."/>
            <person name="Nierman W.C."/>
            <person name="Fouts D.E."/>
        </authorList>
    </citation>
    <scope>NUCLEOTIDE SEQUENCE [LARGE SCALE GENOMIC DNA]</scope>
    <source>
        <strain evidence="1 2">2002000626</strain>
    </source>
</reference>
<evidence type="ECO:0000313" key="1">
    <source>
        <dbReference type="EMBL" id="EMY05100.1"/>
    </source>
</evidence>
<dbReference type="AlphaFoldDB" id="A0A829D7N3"/>
<dbReference type="Proteomes" id="UP000012329">
    <property type="component" value="Unassembled WGS sequence"/>
</dbReference>
<organism evidence="1 2">
    <name type="scientific">Leptospira interrogans str. 2002000626</name>
    <dbReference type="NCBI Taxonomy" id="996803"/>
    <lineage>
        <taxon>Bacteria</taxon>
        <taxon>Pseudomonadati</taxon>
        <taxon>Spirochaetota</taxon>
        <taxon>Spirochaetia</taxon>
        <taxon>Leptospirales</taxon>
        <taxon>Leptospiraceae</taxon>
        <taxon>Leptospira</taxon>
    </lineage>
</organism>
<accession>A0A829D7N3</accession>
<evidence type="ECO:0000313" key="2">
    <source>
        <dbReference type="Proteomes" id="UP000012329"/>
    </source>
</evidence>
<dbReference type="EMBL" id="AFJL02000098">
    <property type="protein sequence ID" value="EMY05100.1"/>
    <property type="molecule type" value="Genomic_DNA"/>
</dbReference>
<gene>
    <name evidence="1" type="ORF">LEP1GSC029_0684</name>
</gene>
<protein>
    <submittedName>
        <fullName evidence="1">Uncharacterized protein</fullName>
    </submittedName>
</protein>